<dbReference type="GO" id="GO:0016787">
    <property type="term" value="F:hydrolase activity"/>
    <property type="evidence" value="ECO:0007669"/>
    <property type="project" value="UniProtKB-KW"/>
</dbReference>
<evidence type="ECO:0000259" key="1">
    <source>
        <dbReference type="Pfam" id="PF01551"/>
    </source>
</evidence>
<dbReference type="InterPro" id="IPR050570">
    <property type="entry name" value="Cell_wall_metabolism_enzyme"/>
</dbReference>
<reference evidence="2 3" key="1">
    <citation type="submission" date="2024-02" db="EMBL/GenBank/DDBJ databases">
        <title>Complete sequences of two Paenibacillus sp. strains and one Lysinibacillus strain isolated from the environment on STAA medium highlight biotechnological potential.</title>
        <authorList>
            <person name="Attere S.A."/>
            <person name="Piche L.C."/>
            <person name="Intertaglia L."/>
            <person name="Lami R."/>
            <person name="Charette S.J."/>
            <person name="Vincent A.T."/>
        </authorList>
    </citation>
    <scope>NUCLEOTIDE SEQUENCE [LARGE SCALE GENOMIC DNA]</scope>
    <source>
        <strain evidence="2 3">Y5S-7</strain>
    </source>
</reference>
<dbReference type="InterPro" id="IPR016047">
    <property type="entry name" value="M23ase_b-sheet_dom"/>
</dbReference>
<evidence type="ECO:0000313" key="3">
    <source>
        <dbReference type="Proteomes" id="UP001364764"/>
    </source>
</evidence>
<dbReference type="AlphaFoldDB" id="A0ABD8AM81"/>
<dbReference type="Proteomes" id="UP001364764">
    <property type="component" value="Chromosome"/>
</dbReference>
<dbReference type="CDD" id="cd12797">
    <property type="entry name" value="M23_peptidase"/>
    <property type="match status" value="1"/>
</dbReference>
<keyword evidence="2" id="KW-0378">Hydrolase</keyword>
<name>A0ABD8AM81_PAEAM</name>
<proteinExistence type="predicted"/>
<dbReference type="GeneID" id="93477674"/>
<dbReference type="Pfam" id="PF01551">
    <property type="entry name" value="Peptidase_M23"/>
    <property type="match status" value="1"/>
</dbReference>
<dbReference type="EMBL" id="CP145892">
    <property type="protein sequence ID" value="WWP18659.1"/>
    <property type="molecule type" value="Genomic_DNA"/>
</dbReference>
<accession>A0ABD8AM81</accession>
<dbReference type="RefSeq" id="WP_338706466.1">
    <property type="nucleotide sequence ID" value="NZ_CP145892.1"/>
</dbReference>
<gene>
    <name evidence="2" type="ORF">V6668_19375</name>
</gene>
<dbReference type="PANTHER" id="PTHR21666:SF270">
    <property type="entry name" value="MUREIN HYDROLASE ACTIVATOR ENVC"/>
    <property type="match status" value="1"/>
</dbReference>
<evidence type="ECO:0000313" key="2">
    <source>
        <dbReference type="EMBL" id="WWP18659.1"/>
    </source>
</evidence>
<organism evidence="2 3">
    <name type="scientific">Paenibacillus amylolyticus</name>
    <dbReference type="NCBI Taxonomy" id="1451"/>
    <lineage>
        <taxon>Bacteria</taxon>
        <taxon>Bacillati</taxon>
        <taxon>Bacillota</taxon>
        <taxon>Bacilli</taxon>
        <taxon>Bacillales</taxon>
        <taxon>Paenibacillaceae</taxon>
        <taxon>Paenibacillus</taxon>
    </lineage>
</organism>
<dbReference type="Gene3D" id="2.70.70.10">
    <property type="entry name" value="Glucose Permease (Domain IIA)"/>
    <property type="match status" value="1"/>
</dbReference>
<dbReference type="SUPFAM" id="SSF51261">
    <property type="entry name" value="Duplicated hybrid motif"/>
    <property type="match status" value="1"/>
</dbReference>
<dbReference type="EC" id="3.4.-.-" evidence="2"/>
<sequence length="1046" mass="116331">MIPISDEVMNVLSQRLKLGEGALPNIRVEVDRLAFIPGRTEEFRHIVTEQVPIISTESVWVDESSNGMYNGSTQANAQEIFFPVKGKTIDSITVTDNFGSPRDKGTRIHKGIDLFDEIGTPILAAWAGKVVRTSLNKTEGAGNAVNIRHDNGVITKYFHLKEILCSVDDEVAQGAVIGTLGNTGGVYTGGHKVSAAERAAGKGRHLHFEIWEGVNPTTRTGEGGKAVNPQLYFKGQRKLHGNAKTTFTDIKPVQVEGYPGEIKLNEKFDKRNWHEKNVYTTGLKFSDYAKIESGWTMFDSGGKLLYTFEGKAAVAEFEINVTKLSMPTQGLLSIGMGTNFSDAEGDSFAVVIDGKTYAYVNKFNGAYDLTKLTELNNIVIPAKAKSIKIKVTYGGKQNSTVPTGSVPASSKKYKKFAIDYIRIQELVPAPLKNQKSEEGLDPSKGYYQTNSYGDFINNRRTETDVIQVGSFVYMDTQVLPNIISAEIDDQFDSEAREARLTISNPRGFFSPDYNPAHFPELGGVPSPWSYFANGFHIGVLSENTPIRIYMGYGQHMMRVFTGLIDKVDINGEGSTLEITARDMYKRIIEKVISEKKAYPEVEEIDNVPDPVPPAAVGTDRTSSIIQAAQAQAAAYGVPDHKFLLAICRHETVLGTQGKGKDENGSFILGYGCPSKSECNPLYKGIQEQMKRGAERMSKALASRGKKVTSKADVLYFHNGGDIAPMTWSQDRENWVDKVWTYYQEMLADPASWNITATSTPEVTPTPAQPVEFEKPAWVKSTVVLDLVKHAGMVGWRATSEDRSYPDYVIDETYLIEVNQKTGRVIVPVPGQEGEFEVKDASTVLTPNGWLNPFIEEYGRTFEQWSAKVTEAVQEVISEIPYRSYCDRYGTYRLERLNYDKPVVAEFSENDNLISITKSTDWSRGRSHIVVIDSNDSQSSFVDKEILLELKGEIRTMVLAVPWAKTVEAKRQVAERAFFDMKRMCRTLQVSIPANPALDLLDNVIVTDKTTTTRAVYTIKSIKTSYSVDRGMLQVIDMMWARKGVMV</sequence>
<dbReference type="InterPro" id="IPR011055">
    <property type="entry name" value="Dup_hybrid_motif"/>
</dbReference>
<feature type="domain" description="M23ase beta-sheet core" evidence="1">
    <location>
        <begin position="108"/>
        <end position="216"/>
    </location>
</feature>
<dbReference type="PANTHER" id="PTHR21666">
    <property type="entry name" value="PEPTIDASE-RELATED"/>
    <property type="match status" value="1"/>
</dbReference>
<protein>
    <submittedName>
        <fullName evidence="2">M23 family metallopeptidase</fullName>
        <ecNumber evidence="2">3.4.-.-</ecNumber>
    </submittedName>
</protein>